<feature type="compositionally biased region" description="Gly residues" evidence="7">
    <location>
        <begin position="554"/>
        <end position="567"/>
    </location>
</feature>
<proteinExistence type="inferred from homology"/>
<dbReference type="PANTHER" id="PTHR47433:SF1">
    <property type="entry name" value="VACUOLAR PROTEIN SORTING-ASSOCIATED PROTEIN 17"/>
    <property type="match status" value="1"/>
</dbReference>
<dbReference type="Gene3D" id="3.30.1520.10">
    <property type="entry name" value="Phox-like domain"/>
    <property type="match status" value="1"/>
</dbReference>
<gene>
    <name evidence="9" type="ORF">NEMBOFW57_006501</name>
</gene>
<reference evidence="9" key="1">
    <citation type="submission" date="2023-02" db="EMBL/GenBank/DDBJ databases">
        <authorList>
            <person name="Palmer J.M."/>
        </authorList>
    </citation>
    <scope>NUCLEOTIDE SEQUENCE</scope>
    <source>
        <strain evidence="9">FW57</strain>
    </source>
</reference>
<comment type="function">
    <text evidence="6">Component of the membrane-associated retromer complex which is essential in endosome-to-Golgi retrograde transport.</text>
</comment>
<keyword evidence="2 6" id="KW-0653">Protein transport</keyword>
<comment type="subunit">
    <text evidence="6">Component of the retromer complex.</text>
</comment>
<dbReference type="FunFam" id="1.20.1270.60:FF:000046">
    <property type="entry name" value="Vacuolar protein sorting-associated protein 17"/>
    <property type="match status" value="1"/>
</dbReference>
<feature type="compositionally biased region" description="Basic and acidic residues" evidence="7">
    <location>
        <begin position="80"/>
        <end position="89"/>
    </location>
</feature>
<name>A0AAD4ETA4_9PEZI</name>
<dbReference type="Gene3D" id="1.20.1270.60">
    <property type="entry name" value="Arfaptin homology (AH) domain/BAR domain"/>
    <property type="match status" value="1"/>
</dbReference>
<dbReference type="InterPro" id="IPR036871">
    <property type="entry name" value="PX_dom_sf"/>
</dbReference>
<dbReference type="Pfam" id="PF09325">
    <property type="entry name" value="Vps5"/>
    <property type="match status" value="1"/>
</dbReference>
<dbReference type="SMART" id="SM00312">
    <property type="entry name" value="PX"/>
    <property type="match status" value="1"/>
</dbReference>
<dbReference type="CDD" id="cd06891">
    <property type="entry name" value="PX_Vps17p"/>
    <property type="match status" value="1"/>
</dbReference>
<dbReference type="InterPro" id="IPR001683">
    <property type="entry name" value="PX_dom"/>
</dbReference>
<evidence type="ECO:0000256" key="7">
    <source>
        <dbReference type="SAM" id="MobiDB-lite"/>
    </source>
</evidence>
<dbReference type="EMBL" id="JAHCVI010000003">
    <property type="protein sequence ID" value="KAG7287001.1"/>
    <property type="molecule type" value="Genomic_DNA"/>
</dbReference>
<feature type="compositionally biased region" description="Polar residues" evidence="7">
    <location>
        <begin position="45"/>
        <end position="54"/>
    </location>
</feature>
<dbReference type="GO" id="GO:0032266">
    <property type="term" value="F:phosphatidylinositol-3-phosphate binding"/>
    <property type="evidence" value="ECO:0007669"/>
    <property type="project" value="TreeGrafter"/>
</dbReference>
<dbReference type="GO" id="GO:0042147">
    <property type="term" value="P:retrograde transport, endosome to Golgi"/>
    <property type="evidence" value="ECO:0007669"/>
    <property type="project" value="InterPro"/>
</dbReference>
<dbReference type="SUPFAM" id="SSF64268">
    <property type="entry name" value="PX domain"/>
    <property type="match status" value="1"/>
</dbReference>
<dbReference type="InterPro" id="IPR053055">
    <property type="entry name" value="VPS17"/>
</dbReference>
<keyword evidence="10" id="KW-1185">Reference proteome</keyword>
<sequence>MDYSASINDPEHPAEASPWGNSPSSSPRHNRTAFNSIAGEPPSSPFRQSSNNGLSDDDGFGASDTEYRRPDTASTVSHTTEPRPDEPAHTESYSEQPRFAGEQGPLSPQPPQQQQAPRSAPAQAPRHQEQQQPRKPPPPQFKLQAKITGLERTGRKDPILRFDVHTNLPAFRTTQYRDVRRLHSEFIKLADHLISANPEAIVPSVPPALTSAGAGTEEDEIRVKALMQRWFNYVCSNEVLMRDDEMVLFVESDFGYSPMVKKKQPATGVRRKILKQFAPPPDDTPELQEARPIVKLFYLGAMDAGHKVDKLVKSRRGLGLAESDFGVKLGAMNVQEPHPGLANAYRKLGKIVQTVGDFHAAQATAEATTVGDPFQYHSQDAFIVKETLTNRQILIREFLQAQETTRSKLNAADRLKASSNVRREKVDEAIASLDEARHAESALYQKTTRVTQNLVHERRRWFARTAADLRLSIREYVLREIEAERRTLSLLESVRPDIRSIDASGGLSRLGRESHPPSAARRTTMAASQGPKGDAWSGVPRRSADAMSRSVSGSLGGDRAGEQGGGRARALSGASGRMPGVLEEDDEDRVDARNAASRLAASTF</sequence>
<dbReference type="GO" id="GO:0030905">
    <property type="term" value="C:retromer, tubulation complex"/>
    <property type="evidence" value="ECO:0007669"/>
    <property type="project" value="TreeGrafter"/>
</dbReference>
<comment type="similarity">
    <text evidence="4 6">Belongs to the VPS17 family.</text>
</comment>
<feature type="domain" description="PX" evidence="8">
    <location>
        <begin position="139"/>
        <end position="253"/>
    </location>
</feature>
<dbReference type="Proteomes" id="UP001197093">
    <property type="component" value="Unassembled WGS sequence"/>
</dbReference>
<evidence type="ECO:0000259" key="8">
    <source>
        <dbReference type="SMART" id="SM00312"/>
    </source>
</evidence>
<feature type="compositionally biased region" description="Low complexity" evidence="7">
    <location>
        <begin position="112"/>
        <end position="133"/>
    </location>
</feature>
<dbReference type="GO" id="GO:0006886">
    <property type="term" value="P:intracellular protein transport"/>
    <property type="evidence" value="ECO:0007669"/>
    <property type="project" value="TreeGrafter"/>
</dbReference>
<feature type="compositionally biased region" description="Polar residues" evidence="7">
    <location>
        <begin position="19"/>
        <end position="35"/>
    </location>
</feature>
<evidence type="ECO:0000256" key="6">
    <source>
        <dbReference type="PIRNR" id="PIRNR011791"/>
    </source>
</evidence>
<dbReference type="PANTHER" id="PTHR47433">
    <property type="entry name" value="VACUOLAR PROTEIN SORTING-ASSOCIATED PROTEIN 17"/>
    <property type="match status" value="1"/>
</dbReference>
<accession>A0AAD4ETA4</accession>
<dbReference type="GO" id="GO:0005768">
    <property type="term" value="C:endosome"/>
    <property type="evidence" value="ECO:0007669"/>
    <property type="project" value="TreeGrafter"/>
</dbReference>
<dbReference type="InterPro" id="IPR015404">
    <property type="entry name" value="Vps5_C"/>
</dbReference>
<evidence type="ECO:0000256" key="3">
    <source>
        <dbReference type="ARBA" id="ARBA00023054"/>
    </source>
</evidence>
<organism evidence="9 10">
    <name type="scientific">Staphylotrichum longicolle</name>
    <dbReference type="NCBI Taxonomy" id="669026"/>
    <lineage>
        <taxon>Eukaryota</taxon>
        <taxon>Fungi</taxon>
        <taxon>Dikarya</taxon>
        <taxon>Ascomycota</taxon>
        <taxon>Pezizomycotina</taxon>
        <taxon>Sordariomycetes</taxon>
        <taxon>Sordariomycetidae</taxon>
        <taxon>Sordariales</taxon>
        <taxon>Chaetomiaceae</taxon>
        <taxon>Staphylotrichum</taxon>
    </lineage>
</organism>
<dbReference type="PIRSF" id="PIRSF011791">
    <property type="entry name" value="Vps17"/>
    <property type="match status" value="1"/>
</dbReference>
<dbReference type="InterPro" id="IPR037907">
    <property type="entry name" value="Vps17_PX"/>
</dbReference>
<feature type="compositionally biased region" description="Low complexity" evidence="7">
    <location>
        <begin position="568"/>
        <end position="577"/>
    </location>
</feature>
<dbReference type="AlphaFoldDB" id="A0AAD4ETA4"/>
<dbReference type="GO" id="GO:0005829">
    <property type="term" value="C:cytosol"/>
    <property type="evidence" value="ECO:0007669"/>
    <property type="project" value="GOC"/>
</dbReference>
<evidence type="ECO:0000256" key="2">
    <source>
        <dbReference type="ARBA" id="ARBA00022927"/>
    </source>
</evidence>
<evidence type="ECO:0000313" key="10">
    <source>
        <dbReference type="Proteomes" id="UP001197093"/>
    </source>
</evidence>
<evidence type="ECO:0000256" key="4">
    <source>
        <dbReference type="ARBA" id="ARBA00060860"/>
    </source>
</evidence>
<feature type="region of interest" description="Disordered" evidence="7">
    <location>
        <begin position="1"/>
        <end position="141"/>
    </location>
</feature>
<keyword evidence="1 6" id="KW-0813">Transport</keyword>
<protein>
    <recommendedName>
        <fullName evidence="5 6">Vacuolar protein sorting-associated protein 17</fullName>
    </recommendedName>
</protein>
<evidence type="ECO:0000313" key="9">
    <source>
        <dbReference type="EMBL" id="KAG7287001.1"/>
    </source>
</evidence>
<dbReference type="Pfam" id="PF00787">
    <property type="entry name" value="PX"/>
    <property type="match status" value="1"/>
</dbReference>
<keyword evidence="3" id="KW-0175">Coiled coil</keyword>
<evidence type="ECO:0000256" key="1">
    <source>
        <dbReference type="ARBA" id="ARBA00022448"/>
    </source>
</evidence>
<comment type="caution">
    <text evidence="9">The sequence shown here is derived from an EMBL/GenBank/DDBJ whole genome shotgun (WGS) entry which is preliminary data.</text>
</comment>
<dbReference type="InterPro" id="IPR014461">
    <property type="entry name" value="Retromer_complex_Vps17"/>
</dbReference>
<evidence type="ECO:0000256" key="5">
    <source>
        <dbReference type="ARBA" id="ARBA00073022"/>
    </source>
</evidence>
<feature type="region of interest" description="Disordered" evidence="7">
    <location>
        <begin position="502"/>
        <end position="604"/>
    </location>
</feature>
<dbReference type="FunFam" id="3.30.1520.10:FF:000034">
    <property type="entry name" value="Vacuolar protein sorting-associated protein 17"/>
    <property type="match status" value="1"/>
</dbReference>
<dbReference type="InterPro" id="IPR027267">
    <property type="entry name" value="AH/BAR_dom_sf"/>
</dbReference>